<feature type="region of interest" description="Disordered" evidence="1">
    <location>
        <begin position="1"/>
        <end position="88"/>
    </location>
</feature>
<sequence length="526" mass="57769">MNNQTQSIRSPSPASAQVPGQSASSSNPPVDPQLTQASTQNSASPSPRSDNQRIAPVAPVGSPVREGSTTAKTLGKGLGKATESNEDVDDFNIKYEGIEISWAKLSSIIKKDLIDTGKVEPENIFKPFGYHGDKEKPIFYKSSQIDPSIKHVHVEGSKPRRKRSKNPDASPISKRQTKKRNVRSNSMVSSEDDAAVTPTQNFEPPFTKTKEYIDSVAILPVDKRSCIRTVVAPYFSKGQLEDKDLSDVLDLVFAFGRAEHVKTLFDLGSAVKARGLRKEAKLSGQLDLALSIPSVGDNSKHLEKLGFEGTTRTALNIISKSIALAGEGAIFTVKERILALELLAAQKTLEAEESARRLVSGKGTGKVDACVMEQLVAGLVKAYPERDEKVLKNHLQYLLKKGRRLKMFRDALGEEIIFLLPHRTSSDKLFDSIMNRAKLAALEATITILKELTGSRLVLPAIKDFDDMVKLAEIPITQLVKLAKPELIFHRLRLVGIDTSNPSDYPEVDPARRIAYDPDEDLDPDL</sequence>
<keyword evidence="3" id="KW-1185">Reference proteome</keyword>
<accession>A0A3N4H7M9</accession>
<dbReference type="AlphaFoldDB" id="A0A3N4H7M9"/>
<proteinExistence type="predicted"/>
<name>A0A3N4H7M9_ASCIM</name>
<feature type="compositionally biased region" description="Basic and acidic residues" evidence="1">
    <location>
        <begin position="149"/>
        <end position="158"/>
    </location>
</feature>
<feature type="region of interest" description="Disordered" evidence="1">
    <location>
        <begin position="506"/>
        <end position="526"/>
    </location>
</feature>
<dbReference type="EMBL" id="ML120033">
    <property type="protein sequence ID" value="RPA70853.1"/>
    <property type="molecule type" value="Genomic_DNA"/>
</dbReference>
<gene>
    <name evidence="2" type="ORF">BJ508DRAFT_336711</name>
</gene>
<feature type="region of interest" description="Disordered" evidence="1">
    <location>
        <begin position="149"/>
        <end position="202"/>
    </location>
</feature>
<organism evidence="2 3">
    <name type="scientific">Ascobolus immersus RN42</name>
    <dbReference type="NCBI Taxonomy" id="1160509"/>
    <lineage>
        <taxon>Eukaryota</taxon>
        <taxon>Fungi</taxon>
        <taxon>Dikarya</taxon>
        <taxon>Ascomycota</taxon>
        <taxon>Pezizomycotina</taxon>
        <taxon>Pezizomycetes</taxon>
        <taxon>Pezizales</taxon>
        <taxon>Ascobolaceae</taxon>
        <taxon>Ascobolus</taxon>
    </lineage>
</organism>
<evidence type="ECO:0000313" key="3">
    <source>
        <dbReference type="Proteomes" id="UP000275078"/>
    </source>
</evidence>
<reference evidence="2 3" key="1">
    <citation type="journal article" date="2018" name="Nat. Ecol. Evol.">
        <title>Pezizomycetes genomes reveal the molecular basis of ectomycorrhizal truffle lifestyle.</title>
        <authorList>
            <person name="Murat C."/>
            <person name="Payen T."/>
            <person name="Noel B."/>
            <person name="Kuo A."/>
            <person name="Morin E."/>
            <person name="Chen J."/>
            <person name="Kohler A."/>
            <person name="Krizsan K."/>
            <person name="Balestrini R."/>
            <person name="Da Silva C."/>
            <person name="Montanini B."/>
            <person name="Hainaut M."/>
            <person name="Levati E."/>
            <person name="Barry K.W."/>
            <person name="Belfiori B."/>
            <person name="Cichocki N."/>
            <person name="Clum A."/>
            <person name="Dockter R.B."/>
            <person name="Fauchery L."/>
            <person name="Guy J."/>
            <person name="Iotti M."/>
            <person name="Le Tacon F."/>
            <person name="Lindquist E.A."/>
            <person name="Lipzen A."/>
            <person name="Malagnac F."/>
            <person name="Mello A."/>
            <person name="Molinier V."/>
            <person name="Miyauchi S."/>
            <person name="Poulain J."/>
            <person name="Riccioni C."/>
            <person name="Rubini A."/>
            <person name="Sitrit Y."/>
            <person name="Splivallo R."/>
            <person name="Traeger S."/>
            <person name="Wang M."/>
            <person name="Zifcakova L."/>
            <person name="Wipf D."/>
            <person name="Zambonelli A."/>
            <person name="Paolocci F."/>
            <person name="Nowrousian M."/>
            <person name="Ottonello S."/>
            <person name="Baldrian P."/>
            <person name="Spatafora J.W."/>
            <person name="Henrissat B."/>
            <person name="Nagy L.G."/>
            <person name="Aury J.M."/>
            <person name="Wincker P."/>
            <person name="Grigoriev I.V."/>
            <person name="Bonfante P."/>
            <person name="Martin F.M."/>
        </authorList>
    </citation>
    <scope>NUCLEOTIDE SEQUENCE [LARGE SCALE GENOMIC DNA]</scope>
    <source>
        <strain evidence="2 3">RN42</strain>
    </source>
</reference>
<feature type="compositionally biased region" description="Acidic residues" evidence="1">
    <location>
        <begin position="517"/>
        <end position="526"/>
    </location>
</feature>
<dbReference type="Proteomes" id="UP000275078">
    <property type="component" value="Unassembled WGS sequence"/>
</dbReference>
<evidence type="ECO:0000256" key="1">
    <source>
        <dbReference type="SAM" id="MobiDB-lite"/>
    </source>
</evidence>
<evidence type="ECO:0000313" key="2">
    <source>
        <dbReference type="EMBL" id="RPA70853.1"/>
    </source>
</evidence>
<protein>
    <submittedName>
        <fullName evidence="2">Uncharacterized protein</fullName>
    </submittedName>
</protein>
<feature type="compositionally biased region" description="Polar residues" evidence="1">
    <location>
        <begin position="1"/>
        <end position="49"/>
    </location>
</feature>